<gene>
    <name evidence="2" type="ORF">WOLCODRAFT_152553</name>
</gene>
<evidence type="ECO:0000256" key="1">
    <source>
        <dbReference type="SAM" id="MobiDB-lite"/>
    </source>
</evidence>
<organism evidence="2 3">
    <name type="scientific">Wolfiporia cocos (strain MD-104)</name>
    <name type="common">Brown rot fungus</name>
    <dbReference type="NCBI Taxonomy" id="742152"/>
    <lineage>
        <taxon>Eukaryota</taxon>
        <taxon>Fungi</taxon>
        <taxon>Dikarya</taxon>
        <taxon>Basidiomycota</taxon>
        <taxon>Agaricomycotina</taxon>
        <taxon>Agaricomycetes</taxon>
        <taxon>Polyporales</taxon>
        <taxon>Phaeolaceae</taxon>
        <taxon>Wolfiporia</taxon>
    </lineage>
</organism>
<feature type="region of interest" description="Disordered" evidence="1">
    <location>
        <begin position="80"/>
        <end position="139"/>
    </location>
</feature>
<dbReference type="Proteomes" id="UP000218811">
    <property type="component" value="Unassembled WGS sequence"/>
</dbReference>
<reference evidence="2 3" key="1">
    <citation type="journal article" date="2012" name="Science">
        <title>The Paleozoic origin of enzymatic lignin decomposition reconstructed from 31 fungal genomes.</title>
        <authorList>
            <person name="Floudas D."/>
            <person name="Binder M."/>
            <person name="Riley R."/>
            <person name="Barry K."/>
            <person name="Blanchette R.A."/>
            <person name="Henrissat B."/>
            <person name="Martinez A.T."/>
            <person name="Otillar R."/>
            <person name="Spatafora J.W."/>
            <person name="Yadav J.S."/>
            <person name="Aerts A."/>
            <person name="Benoit I."/>
            <person name="Boyd A."/>
            <person name="Carlson A."/>
            <person name="Copeland A."/>
            <person name="Coutinho P.M."/>
            <person name="de Vries R.P."/>
            <person name="Ferreira P."/>
            <person name="Findley K."/>
            <person name="Foster B."/>
            <person name="Gaskell J."/>
            <person name="Glotzer D."/>
            <person name="Gorecki P."/>
            <person name="Heitman J."/>
            <person name="Hesse C."/>
            <person name="Hori C."/>
            <person name="Igarashi K."/>
            <person name="Jurgens J.A."/>
            <person name="Kallen N."/>
            <person name="Kersten P."/>
            <person name="Kohler A."/>
            <person name="Kuees U."/>
            <person name="Kumar T.K.A."/>
            <person name="Kuo A."/>
            <person name="LaButti K."/>
            <person name="Larrondo L.F."/>
            <person name="Lindquist E."/>
            <person name="Ling A."/>
            <person name="Lombard V."/>
            <person name="Lucas S."/>
            <person name="Lundell T."/>
            <person name="Martin R."/>
            <person name="McLaughlin D.J."/>
            <person name="Morgenstern I."/>
            <person name="Morin E."/>
            <person name="Murat C."/>
            <person name="Nagy L.G."/>
            <person name="Nolan M."/>
            <person name="Ohm R.A."/>
            <person name="Patyshakuliyeva A."/>
            <person name="Rokas A."/>
            <person name="Ruiz-Duenas F.J."/>
            <person name="Sabat G."/>
            <person name="Salamov A."/>
            <person name="Samejima M."/>
            <person name="Schmutz J."/>
            <person name="Slot J.C."/>
            <person name="St John F."/>
            <person name="Stenlid J."/>
            <person name="Sun H."/>
            <person name="Sun S."/>
            <person name="Syed K."/>
            <person name="Tsang A."/>
            <person name="Wiebenga A."/>
            <person name="Young D."/>
            <person name="Pisabarro A."/>
            <person name="Eastwood D.C."/>
            <person name="Martin F."/>
            <person name="Cullen D."/>
            <person name="Grigoriev I.V."/>
            <person name="Hibbett D.S."/>
        </authorList>
    </citation>
    <scope>NUCLEOTIDE SEQUENCE [LARGE SCALE GENOMIC DNA]</scope>
    <source>
        <strain evidence="2 3">MD-104</strain>
    </source>
</reference>
<evidence type="ECO:0000313" key="3">
    <source>
        <dbReference type="Proteomes" id="UP000218811"/>
    </source>
</evidence>
<proteinExistence type="predicted"/>
<accession>A0A2H3JJZ8</accession>
<dbReference type="AlphaFoldDB" id="A0A2H3JJZ8"/>
<protein>
    <submittedName>
        <fullName evidence="2">Uncharacterized protein</fullName>
    </submittedName>
</protein>
<dbReference type="EMBL" id="KB468124">
    <property type="protein sequence ID" value="PCH42516.1"/>
    <property type="molecule type" value="Genomic_DNA"/>
</dbReference>
<keyword evidence="3" id="KW-1185">Reference proteome</keyword>
<evidence type="ECO:0000313" key="2">
    <source>
        <dbReference type="EMBL" id="PCH42516.1"/>
    </source>
</evidence>
<sequence length="139" mass="15131">MRFRRLVDADVELFQDVKKLVQRLQVRKKRVISTVKICLPKLKDLFSELSISDPTSGSFAGESFREVPPAITDDGIEQAAGSFQGDRAPGIHLDSSTFHNTMEPSNASTSDNHGTIGVVNNVVGSDQQEITEDGGNRSA</sequence>
<feature type="compositionally biased region" description="Polar residues" evidence="1">
    <location>
        <begin position="94"/>
        <end position="113"/>
    </location>
</feature>
<name>A0A2H3JJZ8_WOLCO</name>